<sequence>MTETTPVEGPAGEAVPAVAPAVSRSVVSDPDASARTPVHPQEGVRRRDRRANSTRVDEATLLRVAASVPFGIAAILCAGAEWWFATAAIGVTAVALLISTFRAAAAVVLVVGAALVMRAMVAFFSKHEGLARDRSDRAHGSPRRRRRR</sequence>
<feature type="compositionally biased region" description="Low complexity" evidence="1">
    <location>
        <begin position="25"/>
        <end position="34"/>
    </location>
</feature>
<keyword evidence="2" id="KW-0472">Membrane</keyword>
<protein>
    <submittedName>
        <fullName evidence="3">Uncharacterized protein</fullName>
    </submittedName>
</protein>
<dbReference type="EMBL" id="JACHXY010000001">
    <property type="protein sequence ID" value="MBB3157941.1"/>
    <property type="molecule type" value="Genomic_DNA"/>
</dbReference>
<dbReference type="Proteomes" id="UP000543579">
    <property type="component" value="Unassembled WGS sequence"/>
</dbReference>
<dbReference type="RefSeq" id="WP_183419309.1">
    <property type="nucleotide sequence ID" value="NZ_JACHXY010000001.1"/>
</dbReference>
<reference evidence="3 4" key="1">
    <citation type="submission" date="2020-08" db="EMBL/GenBank/DDBJ databases">
        <title>Genomic Encyclopedia of Type Strains, Phase III (KMG-III): the genomes of soil and plant-associated and newly described type strains.</title>
        <authorList>
            <person name="Whitman W."/>
        </authorList>
    </citation>
    <scope>NUCLEOTIDE SEQUENCE [LARGE SCALE GENOMIC DNA]</scope>
    <source>
        <strain evidence="3 4">CECT 8356</strain>
    </source>
</reference>
<dbReference type="AlphaFoldDB" id="A0A7W5CHU6"/>
<accession>A0A7W5CHU6</accession>
<organism evidence="3 4">
    <name type="scientific">Microbacterium proteolyticum</name>
    <dbReference type="NCBI Taxonomy" id="1572644"/>
    <lineage>
        <taxon>Bacteria</taxon>
        <taxon>Bacillati</taxon>
        <taxon>Actinomycetota</taxon>
        <taxon>Actinomycetes</taxon>
        <taxon>Micrococcales</taxon>
        <taxon>Microbacteriaceae</taxon>
        <taxon>Microbacterium</taxon>
    </lineage>
</organism>
<gene>
    <name evidence="3" type="ORF">FHS07_001625</name>
</gene>
<feature type="region of interest" description="Disordered" evidence="1">
    <location>
        <begin position="25"/>
        <end position="54"/>
    </location>
</feature>
<keyword evidence="2" id="KW-0812">Transmembrane</keyword>
<evidence type="ECO:0000256" key="2">
    <source>
        <dbReference type="SAM" id="Phobius"/>
    </source>
</evidence>
<comment type="caution">
    <text evidence="3">The sequence shown here is derived from an EMBL/GenBank/DDBJ whole genome shotgun (WGS) entry which is preliminary data.</text>
</comment>
<evidence type="ECO:0000256" key="1">
    <source>
        <dbReference type="SAM" id="MobiDB-lite"/>
    </source>
</evidence>
<keyword evidence="2" id="KW-1133">Transmembrane helix</keyword>
<evidence type="ECO:0000313" key="3">
    <source>
        <dbReference type="EMBL" id="MBB3157941.1"/>
    </source>
</evidence>
<evidence type="ECO:0000313" key="4">
    <source>
        <dbReference type="Proteomes" id="UP000543579"/>
    </source>
</evidence>
<feature type="transmembrane region" description="Helical" evidence="2">
    <location>
        <begin position="70"/>
        <end position="98"/>
    </location>
</feature>
<name>A0A7W5CHU6_9MICO</name>
<proteinExistence type="predicted"/>
<feature type="transmembrane region" description="Helical" evidence="2">
    <location>
        <begin position="104"/>
        <end position="124"/>
    </location>
</feature>